<dbReference type="Pfam" id="PF09243">
    <property type="entry name" value="Rsm22"/>
    <property type="match status" value="1"/>
</dbReference>
<dbReference type="GO" id="GO:0008168">
    <property type="term" value="F:methyltransferase activity"/>
    <property type="evidence" value="ECO:0007669"/>
    <property type="project" value="UniProtKB-KW"/>
</dbReference>
<dbReference type="PANTHER" id="PTHR13184:SF5">
    <property type="entry name" value="METHYLTRANSFERASE-LIKE PROTEIN 17, MITOCHONDRIAL"/>
    <property type="match status" value="1"/>
</dbReference>
<keyword evidence="2" id="KW-0809">Transit peptide</keyword>
<dbReference type="OrthoDB" id="9767833at2"/>
<dbReference type="GO" id="GO:0051536">
    <property type="term" value="F:iron-sulfur cluster binding"/>
    <property type="evidence" value="ECO:0007669"/>
    <property type="project" value="UniProtKB-KW"/>
</dbReference>
<evidence type="ECO:0000313" key="5">
    <source>
        <dbReference type="EMBL" id="AKV01199.1"/>
    </source>
</evidence>
<accession>A0A0K1Q647</accession>
<protein>
    <submittedName>
        <fullName evidence="5">Methyltransferase</fullName>
    </submittedName>
</protein>
<dbReference type="InterPro" id="IPR015324">
    <property type="entry name" value="Ribosomal_Rsm22-like"/>
</dbReference>
<keyword evidence="4" id="KW-0411">Iron-sulfur</keyword>
<dbReference type="STRING" id="1391654.AKJ09_07862"/>
<dbReference type="PANTHER" id="PTHR13184">
    <property type="entry name" value="37S RIBOSOMAL PROTEIN S22"/>
    <property type="match status" value="1"/>
</dbReference>
<keyword evidence="5" id="KW-0489">Methyltransferase</keyword>
<dbReference type="Gene3D" id="3.40.50.150">
    <property type="entry name" value="Vaccinia Virus protein VP39"/>
    <property type="match status" value="1"/>
</dbReference>
<dbReference type="GO" id="GO:0006412">
    <property type="term" value="P:translation"/>
    <property type="evidence" value="ECO:0007669"/>
    <property type="project" value="InterPro"/>
</dbReference>
<dbReference type="AlphaFoldDB" id="A0A0K1Q647"/>
<evidence type="ECO:0000256" key="3">
    <source>
        <dbReference type="ARBA" id="ARBA00023004"/>
    </source>
</evidence>
<organism evidence="5 6">
    <name type="scientific">Labilithrix luteola</name>
    <dbReference type="NCBI Taxonomy" id="1391654"/>
    <lineage>
        <taxon>Bacteria</taxon>
        <taxon>Pseudomonadati</taxon>
        <taxon>Myxococcota</taxon>
        <taxon>Polyangia</taxon>
        <taxon>Polyangiales</taxon>
        <taxon>Labilitrichaceae</taxon>
        <taxon>Labilithrix</taxon>
    </lineage>
</organism>
<dbReference type="SUPFAM" id="SSF53335">
    <property type="entry name" value="S-adenosyl-L-methionine-dependent methyltransferases"/>
    <property type="match status" value="1"/>
</dbReference>
<dbReference type="GO" id="GO:0003735">
    <property type="term" value="F:structural constituent of ribosome"/>
    <property type="evidence" value="ECO:0007669"/>
    <property type="project" value="TreeGrafter"/>
</dbReference>
<evidence type="ECO:0000256" key="1">
    <source>
        <dbReference type="ARBA" id="ARBA00022723"/>
    </source>
</evidence>
<evidence type="ECO:0000256" key="4">
    <source>
        <dbReference type="ARBA" id="ARBA00023014"/>
    </source>
</evidence>
<dbReference type="InterPro" id="IPR052571">
    <property type="entry name" value="Mt_RNA_Methyltransferase"/>
</dbReference>
<evidence type="ECO:0000256" key="2">
    <source>
        <dbReference type="ARBA" id="ARBA00022946"/>
    </source>
</evidence>
<dbReference type="GO" id="GO:0046872">
    <property type="term" value="F:metal ion binding"/>
    <property type="evidence" value="ECO:0007669"/>
    <property type="project" value="UniProtKB-KW"/>
</dbReference>
<reference evidence="5 6" key="1">
    <citation type="submission" date="2015-08" db="EMBL/GenBank/DDBJ databases">
        <authorList>
            <person name="Babu N.S."/>
            <person name="Beckwith C.J."/>
            <person name="Beseler K.G."/>
            <person name="Brison A."/>
            <person name="Carone J.V."/>
            <person name="Caskin T.P."/>
            <person name="Diamond M."/>
            <person name="Durham M.E."/>
            <person name="Foxe J.M."/>
            <person name="Go M."/>
            <person name="Henderson B.A."/>
            <person name="Jones I.B."/>
            <person name="McGettigan J.A."/>
            <person name="Micheletti S.J."/>
            <person name="Nasrallah M.E."/>
            <person name="Ortiz D."/>
            <person name="Piller C.R."/>
            <person name="Privatt S.R."/>
            <person name="Schneider S.L."/>
            <person name="Sharp S."/>
            <person name="Smith T.C."/>
            <person name="Stanton J.D."/>
            <person name="Ullery H.E."/>
            <person name="Wilson R.J."/>
            <person name="Serrano M.G."/>
            <person name="Buck G."/>
            <person name="Lee V."/>
            <person name="Wang Y."/>
            <person name="Carvalho R."/>
            <person name="Voegtly L."/>
            <person name="Shi R."/>
            <person name="Duckworth R."/>
            <person name="Johnson A."/>
            <person name="Loviza R."/>
            <person name="Walstead R."/>
            <person name="Shah Z."/>
            <person name="Kiflezghi M."/>
            <person name="Wade K."/>
            <person name="Ball S.L."/>
            <person name="Bradley K.W."/>
            <person name="Asai D.J."/>
            <person name="Bowman C.A."/>
            <person name="Russell D.A."/>
            <person name="Pope W.H."/>
            <person name="Jacobs-Sera D."/>
            <person name="Hendrix R.W."/>
            <person name="Hatfull G.F."/>
        </authorList>
    </citation>
    <scope>NUCLEOTIDE SEQUENCE [LARGE SCALE GENOMIC DNA]</scope>
    <source>
        <strain evidence="5 6">DSM 27648</strain>
    </source>
</reference>
<dbReference type="GO" id="GO:0032259">
    <property type="term" value="P:methylation"/>
    <property type="evidence" value="ECO:0007669"/>
    <property type="project" value="UniProtKB-KW"/>
</dbReference>
<dbReference type="GO" id="GO:0015935">
    <property type="term" value="C:small ribosomal subunit"/>
    <property type="evidence" value="ECO:0007669"/>
    <property type="project" value="TreeGrafter"/>
</dbReference>
<keyword evidence="1" id="KW-0479">Metal-binding</keyword>
<sequence length="411" mass="43805">MSQPPMLPTQLVRPLEAAWQEILDGVLRARSAPVTSDVAKLGAKVAELSKAYNAGLAGDARGRAPLPLEARIGFSFARDVPKGAGAVRELVATGTLAMPEGRALRILDLGAGLGAMSWGIARALEAVGARGQIETLLVDEDEAALAAGKAIAAKAKGLPSAIELGLETRVQRLAPGMRVPSADVVVMGQVLSELDLALGEQERVEKHVALLSDLLRTAVAPGGSLVVVEPALRDRTRHLHAVRDRLLAQGGASVFAPCLHALACPAFAVEGEWCHEDVLIDLPEWLVPVARAAGLRWQGLTFSYLVLRTGAPTLAGKLPEPAPSRVHLRVISDLLRSKGKTELFACTSTGERVRMRHLDRDVTEASAPWEELHRGDVVTLRAAGDVASDPPVDERGRLSRSVEVDVWPFRK</sequence>
<evidence type="ECO:0000313" key="6">
    <source>
        <dbReference type="Proteomes" id="UP000064967"/>
    </source>
</evidence>
<keyword evidence="6" id="KW-1185">Reference proteome</keyword>
<dbReference type="KEGG" id="llu:AKJ09_07862"/>
<gene>
    <name evidence="5" type="ORF">AKJ09_07862</name>
</gene>
<dbReference type="Proteomes" id="UP000064967">
    <property type="component" value="Chromosome"/>
</dbReference>
<name>A0A0K1Q647_9BACT</name>
<dbReference type="EMBL" id="CP012333">
    <property type="protein sequence ID" value="AKV01199.1"/>
    <property type="molecule type" value="Genomic_DNA"/>
</dbReference>
<proteinExistence type="predicted"/>
<keyword evidence="3" id="KW-0408">Iron</keyword>
<dbReference type="InterPro" id="IPR029063">
    <property type="entry name" value="SAM-dependent_MTases_sf"/>
</dbReference>
<keyword evidence="5" id="KW-0808">Transferase</keyword>